<protein>
    <submittedName>
        <fullName evidence="7">MFS transporter</fullName>
    </submittedName>
</protein>
<keyword evidence="5 6" id="KW-0472">Membrane</keyword>
<dbReference type="OrthoDB" id="9787815at2"/>
<organism evidence="7 8">
    <name type="scientific">Zeimonas arvi</name>
    <dbReference type="NCBI Taxonomy" id="2498847"/>
    <lineage>
        <taxon>Bacteria</taxon>
        <taxon>Pseudomonadati</taxon>
        <taxon>Pseudomonadota</taxon>
        <taxon>Betaproteobacteria</taxon>
        <taxon>Burkholderiales</taxon>
        <taxon>Burkholderiaceae</taxon>
        <taxon>Zeimonas</taxon>
    </lineage>
</organism>
<feature type="transmembrane region" description="Helical" evidence="6">
    <location>
        <begin position="68"/>
        <end position="86"/>
    </location>
</feature>
<proteinExistence type="predicted"/>
<dbReference type="AlphaFoldDB" id="A0A5C8NWL1"/>
<keyword evidence="8" id="KW-1185">Reference proteome</keyword>
<dbReference type="InterPro" id="IPR036259">
    <property type="entry name" value="MFS_trans_sf"/>
</dbReference>
<evidence type="ECO:0000256" key="2">
    <source>
        <dbReference type="ARBA" id="ARBA00022448"/>
    </source>
</evidence>
<feature type="transmembrane region" description="Helical" evidence="6">
    <location>
        <begin position="226"/>
        <end position="247"/>
    </location>
</feature>
<feature type="transmembrane region" description="Helical" evidence="6">
    <location>
        <begin position="395"/>
        <end position="412"/>
    </location>
</feature>
<evidence type="ECO:0000256" key="5">
    <source>
        <dbReference type="ARBA" id="ARBA00023136"/>
    </source>
</evidence>
<keyword evidence="2" id="KW-0813">Transport</keyword>
<dbReference type="RefSeq" id="WP_147704778.1">
    <property type="nucleotide sequence ID" value="NZ_VDUY01000004.1"/>
</dbReference>
<feature type="transmembrane region" description="Helical" evidence="6">
    <location>
        <begin position="268"/>
        <end position="294"/>
    </location>
</feature>
<dbReference type="Proteomes" id="UP000321548">
    <property type="component" value="Unassembled WGS sequence"/>
</dbReference>
<feature type="transmembrane region" description="Helical" evidence="6">
    <location>
        <begin position="30"/>
        <end position="48"/>
    </location>
</feature>
<dbReference type="Gene3D" id="1.20.1250.20">
    <property type="entry name" value="MFS general substrate transporter like domains"/>
    <property type="match status" value="2"/>
</dbReference>
<dbReference type="Pfam" id="PF07690">
    <property type="entry name" value="MFS_1"/>
    <property type="match status" value="1"/>
</dbReference>
<evidence type="ECO:0000313" key="7">
    <source>
        <dbReference type="EMBL" id="TXL65581.1"/>
    </source>
</evidence>
<evidence type="ECO:0000256" key="1">
    <source>
        <dbReference type="ARBA" id="ARBA00004141"/>
    </source>
</evidence>
<dbReference type="InterPro" id="IPR011701">
    <property type="entry name" value="MFS"/>
</dbReference>
<feature type="transmembrane region" description="Helical" evidence="6">
    <location>
        <begin position="359"/>
        <end position="388"/>
    </location>
</feature>
<dbReference type="NCBIfam" id="TIGR00901">
    <property type="entry name" value="2A0125"/>
    <property type="match status" value="1"/>
</dbReference>
<reference evidence="7 8" key="1">
    <citation type="submission" date="2019-06" db="EMBL/GenBank/DDBJ databases">
        <title>Quisquiliibacterium sp. nov., isolated from a maize field.</title>
        <authorList>
            <person name="Lin S.-Y."/>
            <person name="Tsai C.-F."/>
            <person name="Young C.-C."/>
        </authorList>
    </citation>
    <scope>NUCLEOTIDE SEQUENCE [LARGE SCALE GENOMIC DNA]</scope>
    <source>
        <strain evidence="7 8">CC-CFT501</strain>
    </source>
</reference>
<sequence length="465" mass="49202">MLLLGFASGLPLALSSGTLQAWLTVEGLDIATIGFFALAGLPYTFKFVWAPLADRFEPTMLPGRRRSWLLVTQLGLAALCFVMATLDPRTSVMAVGACAVAIAFLSASQDIVFDAYRTDLLDESERGAGAAVSVLGYRLAMLVSGGLALIIADQWLGWPNMFRLMGGLFGLMGLVTLWSPRPPPAEALRSDVRRELVGFVAMLAAGAGSFWLLRQLPWNWIGEGRFARLAADTLMLVVACVAALRAARAAGFPSFLAPWDAFFSREKAAWLLALIVLYKLGDAFAGSLSTSFLIRGAGFTPTEVGAVNKVLGLVATIVGALAGGAWLAKRPLYASLMLFGVLQAVSNFGYWLISVLPKSYTLMAAAIGFENLCGGMGTAAFVAFLMALTDRRFSAAQYALLSALAAVGRVYVGPASGVMVAAFGWPAFFVFTVAAALPGLLLLAWLRPQVAALGGPPEPGRQEPS</sequence>
<feature type="transmembrane region" description="Helical" evidence="6">
    <location>
        <begin position="196"/>
        <end position="214"/>
    </location>
</feature>
<dbReference type="PANTHER" id="PTHR12778:SF10">
    <property type="entry name" value="MAJOR FACILITATOR SUPERFAMILY DOMAIN-CONTAINING PROTEIN 3"/>
    <property type="match status" value="1"/>
</dbReference>
<evidence type="ECO:0000256" key="6">
    <source>
        <dbReference type="SAM" id="Phobius"/>
    </source>
</evidence>
<gene>
    <name evidence="7" type="ORF">FHP08_10575</name>
</gene>
<keyword evidence="3 6" id="KW-0812">Transmembrane</keyword>
<feature type="transmembrane region" description="Helical" evidence="6">
    <location>
        <begin position="92"/>
        <end position="116"/>
    </location>
</feature>
<keyword evidence="4 6" id="KW-1133">Transmembrane helix</keyword>
<evidence type="ECO:0000256" key="4">
    <source>
        <dbReference type="ARBA" id="ARBA00022989"/>
    </source>
</evidence>
<name>A0A5C8NWL1_9BURK</name>
<feature type="transmembrane region" description="Helical" evidence="6">
    <location>
        <begin position="158"/>
        <end position="175"/>
    </location>
</feature>
<dbReference type="SUPFAM" id="SSF103473">
    <property type="entry name" value="MFS general substrate transporter"/>
    <property type="match status" value="1"/>
</dbReference>
<feature type="transmembrane region" description="Helical" evidence="6">
    <location>
        <begin position="424"/>
        <end position="446"/>
    </location>
</feature>
<comment type="subcellular location">
    <subcellularLocation>
        <location evidence="1">Membrane</location>
        <topology evidence="1">Multi-pass membrane protein</topology>
    </subcellularLocation>
</comment>
<dbReference type="GO" id="GO:0016020">
    <property type="term" value="C:membrane"/>
    <property type="evidence" value="ECO:0007669"/>
    <property type="project" value="UniProtKB-SubCell"/>
</dbReference>
<dbReference type="GO" id="GO:0022857">
    <property type="term" value="F:transmembrane transporter activity"/>
    <property type="evidence" value="ECO:0007669"/>
    <property type="project" value="InterPro"/>
</dbReference>
<dbReference type="PANTHER" id="PTHR12778">
    <property type="entry name" value="SOLUTE CARRIER FAMILY 33 ACETYL-COA TRANSPORTER -RELATED"/>
    <property type="match status" value="1"/>
</dbReference>
<feature type="transmembrane region" description="Helical" evidence="6">
    <location>
        <begin position="128"/>
        <end position="152"/>
    </location>
</feature>
<comment type="caution">
    <text evidence="7">The sequence shown here is derived from an EMBL/GenBank/DDBJ whole genome shotgun (WGS) entry which is preliminary data.</text>
</comment>
<feature type="transmembrane region" description="Helical" evidence="6">
    <location>
        <begin position="306"/>
        <end position="327"/>
    </location>
</feature>
<dbReference type="InterPro" id="IPR004752">
    <property type="entry name" value="AmpG_permease/AT-1"/>
</dbReference>
<dbReference type="EMBL" id="VDUY01000004">
    <property type="protein sequence ID" value="TXL65581.1"/>
    <property type="molecule type" value="Genomic_DNA"/>
</dbReference>
<evidence type="ECO:0000256" key="3">
    <source>
        <dbReference type="ARBA" id="ARBA00022692"/>
    </source>
</evidence>
<feature type="transmembrane region" description="Helical" evidence="6">
    <location>
        <begin position="334"/>
        <end position="353"/>
    </location>
</feature>
<evidence type="ECO:0000313" key="8">
    <source>
        <dbReference type="Proteomes" id="UP000321548"/>
    </source>
</evidence>
<accession>A0A5C8NWL1</accession>